<protein>
    <submittedName>
        <fullName evidence="10">Magnesium transporter</fullName>
    </submittedName>
</protein>
<dbReference type="EMBL" id="QXQB01000003">
    <property type="protein sequence ID" value="RJX38766.1"/>
    <property type="molecule type" value="Genomic_DNA"/>
</dbReference>
<dbReference type="RefSeq" id="WP_120111374.1">
    <property type="nucleotide sequence ID" value="NZ_QXQB01000003.1"/>
</dbReference>
<dbReference type="PANTHER" id="PTHR46494:SF2">
    <property type="entry name" value="MAGNESIUM TRANSPORT PROTEIN CORA"/>
    <property type="match status" value="1"/>
</dbReference>
<dbReference type="GO" id="GO:0015087">
    <property type="term" value="F:cobalt ion transmembrane transporter activity"/>
    <property type="evidence" value="ECO:0007669"/>
    <property type="project" value="TreeGrafter"/>
</dbReference>
<evidence type="ECO:0000256" key="8">
    <source>
        <dbReference type="SAM" id="MobiDB-lite"/>
    </source>
</evidence>
<feature type="transmembrane region" description="Helical" evidence="9">
    <location>
        <begin position="283"/>
        <end position="302"/>
    </location>
</feature>
<evidence type="ECO:0000256" key="1">
    <source>
        <dbReference type="ARBA" id="ARBA00004651"/>
    </source>
</evidence>
<organism evidence="10 11">
    <name type="scientific">Paenibacillus pinisoli</name>
    <dbReference type="NCBI Taxonomy" id="1276110"/>
    <lineage>
        <taxon>Bacteria</taxon>
        <taxon>Bacillati</taxon>
        <taxon>Bacillota</taxon>
        <taxon>Bacilli</taxon>
        <taxon>Bacillales</taxon>
        <taxon>Paenibacillaceae</taxon>
        <taxon>Paenibacillus</taxon>
    </lineage>
</organism>
<keyword evidence="7 9" id="KW-0472">Membrane</keyword>
<reference evidence="10 11" key="1">
    <citation type="submission" date="2018-09" db="EMBL/GenBank/DDBJ databases">
        <title>Paenibacillus aracenensis nov. sp. isolated from a cave in southern Spain.</title>
        <authorList>
            <person name="Jurado V."/>
            <person name="Gutierrez-Patricio S."/>
            <person name="Gonzalez-Pimentel J.L."/>
            <person name="Miller A.Z."/>
            <person name="Laiz L."/>
            <person name="Saiz-Jimenez C."/>
        </authorList>
    </citation>
    <scope>NUCLEOTIDE SEQUENCE [LARGE SCALE GENOMIC DNA]</scope>
    <source>
        <strain evidence="10 11">JCM 19203</strain>
    </source>
</reference>
<dbReference type="Gene3D" id="1.20.58.340">
    <property type="entry name" value="Magnesium transport protein CorA, transmembrane region"/>
    <property type="match status" value="1"/>
</dbReference>
<proteinExistence type="inferred from homology"/>
<evidence type="ECO:0000256" key="7">
    <source>
        <dbReference type="ARBA" id="ARBA00023136"/>
    </source>
</evidence>
<keyword evidence="5 9" id="KW-0812">Transmembrane</keyword>
<dbReference type="GO" id="GO:0005886">
    <property type="term" value="C:plasma membrane"/>
    <property type="evidence" value="ECO:0007669"/>
    <property type="project" value="UniProtKB-SubCell"/>
</dbReference>
<dbReference type="GO" id="GO:0015095">
    <property type="term" value="F:magnesium ion transmembrane transporter activity"/>
    <property type="evidence" value="ECO:0007669"/>
    <property type="project" value="TreeGrafter"/>
</dbReference>
<dbReference type="OrthoDB" id="9803416at2"/>
<gene>
    <name evidence="10" type="ORF">D3P09_14615</name>
</gene>
<name>A0A3A6PGE5_9BACL</name>
<feature type="region of interest" description="Disordered" evidence="8">
    <location>
        <begin position="354"/>
        <end position="402"/>
    </location>
</feature>
<dbReference type="Pfam" id="PF01544">
    <property type="entry name" value="CorA"/>
    <property type="match status" value="1"/>
</dbReference>
<keyword evidence="11" id="KW-1185">Reference proteome</keyword>
<feature type="compositionally biased region" description="Basic residues" evidence="8">
    <location>
        <begin position="363"/>
        <end position="379"/>
    </location>
</feature>
<evidence type="ECO:0000313" key="10">
    <source>
        <dbReference type="EMBL" id="RJX38766.1"/>
    </source>
</evidence>
<dbReference type="InterPro" id="IPR002523">
    <property type="entry name" value="MgTranspt_CorA/ZnTranspt_ZntB"/>
</dbReference>
<feature type="transmembrane region" description="Helical" evidence="9">
    <location>
        <begin position="314"/>
        <end position="334"/>
    </location>
</feature>
<evidence type="ECO:0000256" key="6">
    <source>
        <dbReference type="ARBA" id="ARBA00022989"/>
    </source>
</evidence>
<comment type="subcellular location">
    <subcellularLocation>
        <location evidence="1">Cell membrane</location>
        <topology evidence="1">Multi-pass membrane protein</topology>
    </subcellularLocation>
</comment>
<dbReference type="PANTHER" id="PTHR46494">
    <property type="entry name" value="CORA FAMILY METAL ION TRANSPORTER (EUROFUNG)"/>
    <property type="match status" value="1"/>
</dbReference>
<evidence type="ECO:0000256" key="2">
    <source>
        <dbReference type="ARBA" id="ARBA00009765"/>
    </source>
</evidence>
<dbReference type="GO" id="GO:0000287">
    <property type="term" value="F:magnesium ion binding"/>
    <property type="evidence" value="ECO:0007669"/>
    <property type="project" value="TreeGrafter"/>
</dbReference>
<evidence type="ECO:0000256" key="4">
    <source>
        <dbReference type="ARBA" id="ARBA00022475"/>
    </source>
</evidence>
<keyword evidence="4" id="KW-1003">Cell membrane</keyword>
<comment type="similarity">
    <text evidence="2">Belongs to the CorA metal ion transporter (MIT) (TC 1.A.35) family.</text>
</comment>
<dbReference type="Proteomes" id="UP000267798">
    <property type="component" value="Unassembled WGS sequence"/>
</dbReference>
<dbReference type="AlphaFoldDB" id="A0A3A6PGE5"/>
<dbReference type="SUPFAM" id="SSF143865">
    <property type="entry name" value="CorA soluble domain-like"/>
    <property type="match status" value="1"/>
</dbReference>
<dbReference type="GO" id="GO:0050897">
    <property type="term" value="F:cobalt ion binding"/>
    <property type="evidence" value="ECO:0007669"/>
    <property type="project" value="TreeGrafter"/>
</dbReference>
<evidence type="ECO:0000313" key="11">
    <source>
        <dbReference type="Proteomes" id="UP000267798"/>
    </source>
</evidence>
<evidence type="ECO:0000256" key="5">
    <source>
        <dbReference type="ARBA" id="ARBA00022692"/>
    </source>
</evidence>
<dbReference type="InterPro" id="IPR045861">
    <property type="entry name" value="CorA_cytoplasmic_dom"/>
</dbReference>
<sequence>MIHRMLRYPEGWEWHVVQQARYEPLDQQPLPSRKAAARGEDAPALTRAKPKPTVSEAQSQAEEHITELKREFPECAIWLDECQGRRTNHIYVDEQPVIGSILCGTLMIQVTEDQSDLQPFHFWLSRSRLVTMHEDMRVPLRLQSGSHTLKFDDCKIAPEAFFIMISVLLETFHTGLDGFERRLGELEKTMRQRNQTGLLDVIFERRYELLHWSHLFIPIRELYGAAKESFTDDLGDKEAFIRITHKLERIETLLKHYALEIDTLISMDDAISSFRGNDIMKTLTIFTVLFLPATIAGSLMGSNFSNLPYKDHPWGFTAMTIGIFAITIGIYIWLYKKGWTGDLLNKKGNPILMEDKPDLQKGRSSRRQAKRKKAAKPKNSHAPAPGDTSQTSLAMRSRKNRV</sequence>
<dbReference type="InterPro" id="IPR045863">
    <property type="entry name" value="CorA_TM1_TM2"/>
</dbReference>
<comment type="caution">
    <text evidence="10">The sequence shown here is derived from an EMBL/GenBank/DDBJ whole genome shotgun (WGS) entry which is preliminary data.</text>
</comment>
<feature type="region of interest" description="Disordered" evidence="8">
    <location>
        <begin position="26"/>
        <end position="62"/>
    </location>
</feature>
<keyword evidence="6 9" id="KW-1133">Transmembrane helix</keyword>
<dbReference type="SUPFAM" id="SSF144083">
    <property type="entry name" value="Magnesium transport protein CorA, transmembrane region"/>
    <property type="match status" value="1"/>
</dbReference>
<evidence type="ECO:0000256" key="3">
    <source>
        <dbReference type="ARBA" id="ARBA00022448"/>
    </source>
</evidence>
<accession>A0A3A6PGE5</accession>
<keyword evidence="3" id="KW-0813">Transport</keyword>
<evidence type="ECO:0000256" key="9">
    <source>
        <dbReference type="SAM" id="Phobius"/>
    </source>
</evidence>
<dbReference type="CDD" id="cd12821">
    <property type="entry name" value="EcCorA_ZntB-like"/>
    <property type="match status" value="1"/>
</dbReference>